<dbReference type="RefSeq" id="XP_001321191.1">
    <property type="nucleotide sequence ID" value="XM_001321156.1"/>
</dbReference>
<dbReference type="Gene3D" id="3.80.10.10">
    <property type="entry name" value="Ribonuclease Inhibitor"/>
    <property type="match status" value="1"/>
</dbReference>
<evidence type="ECO:0000313" key="2">
    <source>
        <dbReference type="Proteomes" id="UP000001542"/>
    </source>
</evidence>
<dbReference type="PANTHER" id="PTHR45661:SF3">
    <property type="entry name" value="IG-LIKE DOMAIN-CONTAINING PROTEIN"/>
    <property type="match status" value="1"/>
</dbReference>
<dbReference type="Pfam" id="PF13306">
    <property type="entry name" value="LRR_5"/>
    <property type="match status" value="2"/>
</dbReference>
<dbReference type="Proteomes" id="UP000001542">
    <property type="component" value="Unassembled WGS sequence"/>
</dbReference>
<dbReference type="AlphaFoldDB" id="A2EEG2"/>
<dbReference type="PANTHER" id="PTHR45661">
    <property type="entry name" value="SURFACE ANTIGEN"/>
    <property type="match status" value="1"/>
</dbReference>
<dbReference type="SUPFAM" id="SSF52058">
    <property type="entry name" value="L domain-like"/>
    <property type="match status" value="1"/>
</dbReference>
<dbReference type="InterPro" id="IPR053139">
    <property type="entry name" value="Surface_bspA-like"/>
</dbReference>
<dbReference type="InParanoid" id="A2EEG2"/>
<accession>A2EEG2</accession>
<dbReference type="KEGG" id="tva:4766879"/>
<reference evidence="1" key="1">
    <citation type="submission" date="2006-10" db="EMBL/GenBank/DDBJ databases">
        <authorList>
            <person name="Amadeo P."/>
            <person name="Zhao Q."/>
            <person name="Wortman J."/>
            <person name="Fraser-Liggett C."/>
            <person name="Carlton J."/>
        </authorList>
    </citation>
    <scope>NUCLEOTIDE SEQUENCE</scope>
    <source>
        <strain evidence="1">G3</strain>
    </source>
</reference>
<dbReference type="STRING" id="5722.A2EEG2"/>
<gene>
    <name evidence="1" type="ORF">TVAG_486150</name>
</gene>
<dbReference type="VEuPathDB" id="TrichDB:TVAGG3_0691260"/>
<dbReference type="SMR" id="A2EEG2"/>
<proteinExistence type="predicted"/>
<name>A2EEG2_TRIV3</name>
<dbReference type="InterPro" id="IPR026906">
    <property type="entry name" value="LRR_5"/>
</dbReference>
<sequence length="263" mass="29300">MDTGCFKGTILKTLFIPKYVSVMNANLESPEPLKTIECDEESEFFTSVNGILYTKDKKSLVFFPINYSKSFTTPNFIENIGYYSFGLSFIESITFTPNVKTIETYAFIGTQLKSLNLPSSINLNGFGQFQSCKSLNEITIENGVTSISSLCFMEANISSIVFPNTLRSIGLKAFAYCYNLIDVTIPRSVTSLGGGCFSSHTNITFEEGSPFIRDDQNLIFNSRTVLSLCLSEKESYTIPEDVVLIHDNVFSDNNNLKTIIFDG</sequence>
<organism evidence="1 2">
    <name type="scientific">Trichomonas vaginalis (strain ATCC PRA-98 / G3)</name>
    <dbReference type="NCBI Taxonomy" id="412133"/>
    <lineage>
        <taxon>Eukaryota</taxon>
        <taxon>Metamonada</taxon>
        <taxon>Parabasalia</taxon>
        <taxon>Trichomonadida</taxon>
        <taxon>Trichomonadidae</taxon>
        <taxon>Trichomonas</taxon>
    </lineage>
</organism>
<dbReference type="InterPro" id="IPR032675">
    <property type="entry name" value="LRR_dom_sf"/>
</dbReference>
<keyword evidence="2" id="KW-1185">Reference proteome</keyword>
<dbReference type="VEuPathDB" id="TrichDB:TVAG_486150"/>
<reference evidence="1" key="2">
    <citation type="journal article" date="2007" name="Science">
        <title>Draft genome sequence of the sexually transmitted pathogen Trichomonas vaginalis.</title>
        <authorList>
            <person name="Carlton J.M."/>
            <person name="Hirt R.P."/>
            <person name="Silva J.C."/>
            <person name="Delcher A.L."/>
            <person name="Schatz M."/>
            <person name="Zhao Q."/>
            <person name="Wortman J.R."/>
            <person name="Bidwell S.L."/>
            <person name="Alsmark U.C.M."/>
            <person name="Besteiro S."/>
            <person name="Sicheritz-Ponten T."/>
            <person name="Noel C.J."/>
            <person name="Dacks J.B."/>
            <person name="Foster P.G."/>
            <person name="Simillion C."/>
            <person name="Van de Peer Y."/>
            <person name="Miranda-Saavedra D."/>
            <person name="Barton G.J."/>
            <person name="Westrop G.D."/>
            <person name="Mueller S."/>
            <person name="Dessi D."/>
            <person name="Fiori P.L."/>
            <person name="Ren Q."/>
            <person name="Paulsen I."/>
            <person name="Zhang H."/>
            <person name="Bastida-Corcuera F.D."/>
            <person name="Simoes-Barbosa A."/>
            <person name="Brown M.T."/>
            <person name="Hayes R.D."/>
            <person name="Mukherjee M."/>
            <person name="Okumura C.Y."/>
            <person name="Schneider R."/>
            <person name="Smith A.J."/>
            <person name="Vanacova S."/>
            <person name="Villalvazo M."/>
            <person name="Haas B.J."/>
            <person name="Pertea M."/>
            <person name="Feldblyum T.V."/>
            <person name="Utterback T.R."/>
            <person name="Shu C.L."/>
            <person name="Osoegawa K."/>
            <person name="de Jong P.J."/>
            <person name="Hrdy I."/>
            <person name="Horvathova L."/>
            <person name="Zubacova Z."/>
            <person name="Dolezal P."/>
            <person name="Malik S.B."/>
            <person name="Logsdon J.M. Jr."/>
            <person name="Henze K."/>
            <person name="Gupta A."/>
            <person name="Wang C.C."/>
            <person name="Dunne R.L."/>
            <person name="Upcroft J.A."/>
            <person name="Upcroft P."/>
            <person name="White O."/>
            <person name="Salzberg S.L."/>
            <person name="Tang P."/>
            <person name="Chiu C.-H."/>
            <person name="Lee Y.-S."/>
            <person name="Embley T.M."/>
            <person name="Coombs G.H."/>
            <person name="Mottram J.C."/>
            <person name="Tachezy J."/>
            <person name="Fraser-Liggett C.M."/>
            <person name="Johnson P.J."/>
        </authorList>
    </citation>
    <scope>NUCLEOTIDE SEQUENCE [LARGE SCALE GENOMIC DNA]</scope>
    <source>
        <strain evidence="1">G3</strain>
    </source>
</reference>
<evidence type="ECO:0000313" key="1">
    <source>
        <dbReference type="EMBL" id="EAY08968.1"/>
    </source>
</evidence>
<dbReference type="OrthoDB" id="6363818at2759"/>
<protein>
    <submittedName>
        <fullName evidence="1">Surface antigen BspA-like</fullName>
    </submittedName>
</protein>
<dbReference type="EMBL" id="DS113367">
    <property type="protein sequence ID" value="EAY08968.1"/>
    <property type="molecule type" value="Genomic_DNA"/>
</dbReference>